<dbReference type="Pfam" id="PF07905">
    <property type="entry name" value="PucR"/>
    <property type="match status" value="1"/>
</dbReference>
<dbReference type="InterPro" id="IPR025736">
    <property type="entry name" value="PucR_C-HTH_dom"/>
</dbReference>
<evidence type="ECO:0000313" key="3">
    <source>
        <dbReference type="EMBL" id="TJZ73233.1"/>
    </source>
</evidence>
<dbReference type="PANTHER" id="PTHR33744">
    <property type="entry name" value="CARBOHYDRATE DIACID REGULATOR"/>
    <property type="match status" value="1"/>
</dbReference>
<protein>
    <submittedName>
        <fullName evidence="3">PucR family transcriptional regulator</fullName>
    </submittedName>
</protein>
<dbReference type="EMBL" id="SUMD01000022">
    <property type="protein sequence ID" value="TJZ73233.1"/>
    <property type="molecule type" value="Genomic_DNA"/>
</dbReference>
<reference evidence="3 4" key="1">
    <citation type="submission" date="2019-04" db="EMBL/GenBank/DDBJ databases">
        <title>Rhodococcus oryzae sp. nov., a novel actinomycete isolated from rhizosphere soil of rice (Oryza sativa L.).</title>
        <authorList>
            <person name="Li C."/>
        </authorList>
    </citation>
    <scope>NUCLEOTIDE SEQUENCE [LARGE SCALE GENOMIC DNA]</scope>
    <source>
        <strain evidence="3 4">NEAU-CX67</strain>
    </source>
</reference>
<organism evidence="3 4">
    <name type="scientific">Rhodococcus oryzae</name>
    <dbReference type="NCBI Taxonomy" id="2571143"/>
    <lineage>
        <taxon>Bacteria</taxon>
        <taxon>Bacillati</taxon>
        <taxon>Actinomycetota</taxon>
        <taxon>Actinomycetes</taxon>
        <taxon>Mycobacteriales</taxon>
        <taxon>Nocardiaceae</taxon>
        <taxon>Rhodococcus</taxon>
    </lineage>
</organism>
<dbReference type="InterPro" id="IPR012914">
    <property type="entry name" value="PucR_dom"/>
</dbReference>
<evidence type="ECO:0000313" key="4">
    <source>
        <dbReference type="Proteomes" id="UP000305109"/>
    </source>
</evidence>
<evidence type="ECO:0000259" key="2">
    <source>
        <dbReference type="Pfam" id="PF13556"/>
    </source>
</evidence>
<dbReference type="InterPro" id="IPR042070">
    <property type="entry name" value="PucR_C-HTH_sf"/>
</dbReference>
<evidence type="ECO:0000259" key="1">
    <source>
        <dbReference type="Pfam" id="PF07905"/>
    </source>
</evidence>
<proteinExistence type="predicted"/>
<dbReference type="RefSeq" id="WP_136912225.1">
    <property type="nucleotide sequence ID" value="NZ_SUMD01000022.1"/>
</dbReference>
<name>A0ABY2REL8_9NOCA</name>
<feature type="domain" description="Purine catabolism PurC-like" evidence="1">
    <location>
        <begin position="8"/>
        <end position="125"/>
    </location>
</feature>
<gene>
    <name evidence="3" type="ORF">FCG67_24760</name>
</gene>
<dbReference type="PANTHER" id="PTHR33744:SF1">
    <property type="entry name" value="DNA-BINDING TRANSCRIPTIONAL ACTIVATOR ADER"/>
    <property type="match status" value="1"/>
</dbReference>
<feature type="domain" description="PucR C-terminal helix-turn-helix" evidence="2">
    <location>
        <begin position="447"/>
        <end position="504"/>
    </location>
</feature>
<dbReference type="Gene3D" id="1.10.10.2840">
    <property type="entry name" value="PucR C-terminal helix-turn-helix domain"/>
    <property type="match status" value="1"/>
</dbReference>
<dbReference type="Pfam" id="PF13556">
    <property type="entry name" value="HTH_30"/>
    <property type="match status" value="1"/>
</dbReference>
<accession>A0ABY2REL8</accession>
<comment type="caution">
    <text evidence="3">The sequence shown here is derived from an EMBL/GenBank/DDBJ whole genome shotgun (WGS) entry which is preliminary data.</text>
</comment>
<dbReference type="InterPro" id="IPR051448">
    <property type="entry name" value="CdaR-like_regulators"/>
</dbReference>
<dbReference type="Proteomes" id="UP000305109">
    <property type="component" value="Unassembled WGS sequence"/>
</dbReference>
<sequence length="509" mass="54035">MSITVRWVLAQPELSLRLRAGANGLDREIEFAITTELPEPFPWLSGGELLLTTGLRLPQEPEECTEYLRGLLDCGVAAVGFGIGLSHAEIPEGLVAASDELGLPLLEVPLPTPFAAVTKRVMSRLAEQQYEASLRASQAQPRMTRAVIQGGARATVRELATATSSVALLLDRRGQLLECHPGSVPDGVTAEVRTLLESASEAVSSGVAQARSGESMTVQRIGVGKNVHGYLAVVSPKPLGPVDQILLGHANSLLALDFEKPVRLRAAQNQLNSQALGLLLSEDIDLKPVRAQLAVAADGRGAIRALVAVCGSPADAEAVSGAIEAAMNEAGRPLFLQRADTRVTVLLRGTDDVEFARALLDGIGEHMLRSSRLGLSGAQPVERFVEAIEQAQLAASAAASGAMPLEFSALTGSALLTFDSTREVLRAVADTMITPLADHDRRQGTELVESLRAFLEANGHWESAASVLGVHRHTLRSRVSKIESLLGCRLDVARVRAELLLAVIAHESL</sequence>
<keyword evidence="4" id="KW-1185">Reference proteome</keyword>